<dbReference type="RefSeq" id="WP_208342440.1">
    <property type="nucleotide sequence ID" value="NZ_CAWQFN010000141.1"/>
</dbReference>
<gene>
    <name evidence="3" type="ORF">G7B40_041265</name>
</gene>
<evidence type="ECO:0000256" key="2">
    <source>
        <dbReference type="SAM" id="Phobius"/>
    </source>
</evidence>
<keyword evidence="2" id="KW-0812">Transmembrane</keyword>
<sequence>MSPKDESHYTKMEIRSKQFEAIARTLAAVVTLISAALGFFAFKKPLEDHSSKLQTSTPPAVSGVTTSGRSTNSQVLRSRSPAATDKAKHDDHDNDDDDDDDHD</sequence>
<name>A0AAP5MDR1_9CYAN</name>
<reference evidence="4" key="1">
    <citation type="journal article" date="2021" name="Science">
        <title>Hunting the eagle killer: A cyanobacterial neurotoxin causes vacuolar myelinopathy.</title>
        <authorList>
            <person name="Breinlinger S."/>
            <person name="Phillips T.J."/>
            <person name="Haram B.N."/>
            <person name="Mares J."/>
            <person name="Martinez Yerena J.A."/>
            <person name="Hrouzek P."/>
            <person name="Sobotka R."/>
            <person name="Henderson W.M."/>
            <person name="Schmieder P."/>
            <person name="Williams S.M."/>
            <person name="Lauderdale J.D."/>
            <person name="Wilde H.D."/>
            <person name="Gerrin W."/>
            <person name="Kust A."/>
            <person name="Washington J.W."/>
            <person name="Wagner C."/>
            <person name="Geier B."/>
            <person name="Liebeke M."/>
            <person name="Enke H."/>
            <person name="Niedermeyer T.H.J."/>
            <person name="Wilde S.B."/>
        </authorList>
    </citation>
    <scope>NUCLEOTIDE SEQUENCE [LARGE SCALE GENOMIC DNA]</scope>
    <source>
        <strain evidence="4">Thurmond2011</strain>
    </source>
</reference>
<keyword evidence="2" id="KW-1133">Transmembrane helix</keyword>
<organism evidence="3 4">
    <name type="scientific">Aetokthonos hydrillicola Thurmond2011</name>
    <dbReference type="NCBI Taxonomy" id="2712845"/>
    <lineage>
        <taxon>Bacteria</taxon>
        <taxon>Bacillati</taxon>
        <taxon>Cyanobacteriota</taxon>
        <taxon>Cyanophyceae</taxon>
        <taxon>Nostocales</taxon>
        <taxon>Hapalosiphonaceae</taxon>
        <taxon>Aetokthonos</taxon>
    </lineage>
</organism>
<dbReference type="AlphaFoldDB" id="A0AAP5MDR1"/>
<feature type="compositionally biased region" description="Polar residues" evidence="1">
    <location>
        <begin position="52"/>
        <end position="77"/>
    </location>
</feature>
<feature type="region of interest" description="Disordered" evidence="1">
    <location>
        <begin position="48"/>
        <end position="103"/>
    </location>
</feature>
<keyword evidence="2" id="KW-0472">Membrane</keyword>
<feature type="transmembrane region" description="Helical" evidence="2">
    <location>
        <begin position="21"/>
        <end position="42"/>
    </location>
</feature>
<dbReference type="Proteomes" id="UP000667802">
    <property type="component" value="Unassembled WGS sequence"/>
</dbReference>
<proteinExistence type="predicted"/>
<feature type="compositionally biased region" description="Acidic residues" evidence="1">
    <location>
        <begin position="93"/>
        <end position="103"/>
    </location>
</feature>
<keyword evidence="4" id="KW-1185">Reference proteome</keyword>
<accession>A0AAP5MDR1</accession>
<protein>
    <submittedName>
        <fullName evidence="3">Uncharacterized protein</fullName>
    </submittedName>
</protein>
<evidence type="ECO:0000313" key="3">
    <source>
        <dbReference type="EMBL" id="MDR9900917.1"/>
    </source>
</evidence>
<comment type="caution">
    <text evidence="3">The sequence shown here is derived from an EMBL/GenBank/DDBJ whole genome shotgun (WGS) entry which is preliminary data.</text>
</comment>
<dbReference type="EMBL" id="JAALHA020000043">
    <property type="protein sequence ID" value="MDR9900917.1"/>
    <property type="molecule type" value="Genomic_DNA"/>
</dbReference>
<evidence type="ECO:0000256" key="1">
    <source>
        <dbReference type="SAM" id="MobiDB-lite"/>
    </source>
</evidence>
<evidence type="ECO:0000313" key="4">
    <source>
        <dbReference type="Proteomes" id="UP000667802"/>
    </source>
</evidence>